<dbReference type="Pfam" id="PF13419">
    <property type="entry name" value="HAD_2"/>
    <property type="match status" value="1"/>
</dbReference>
<sequence>MVAARVRQARRKILRAGAVVFDLDDTLLRSREAKWDHHKAVAARVYDLEVTDDDLLRHWGRPFDELITTLYRSAAPLPELRAANLALEPEFPKTAMAGAVDLVGHLLDRGIHVGVVTSANTEPAIADLTRIGFPVTRLLFVHGADITGAHKPDPAVFALARGVLESRGVDAARTVYVGDALMDMSAALGAGWDFVGVATGLVPGELFTRENIDWLDSLVEFTEVVSHGQA</sequence>
<organism evidence="1 2">
    <name type="scientific">Actinoplanes awajinensis subsp. mycoplanecinus</name>
    <dbReference type="NCBI Taxonomy" id="135947"/>
    <lineage>
        <taxon>Bacteria</taxon>
        <taxon>Bacillati</taxon>
        <taxon>Actinomycetota</taxon>
        <taxon>Actinomycetes</taxon>
        <taxon>Micromonosporales</taxon>
        <taxon>Micromonosporaceae</taxon>
        <taxon>Actinoplanes</taxon>
    </lineage>
</organism>
<gene>
    <name evidence="1" type="ORF">ADL15_39450</name>
</gene>
<dbReference type="InterPro" id="IPR050155">
    <property type="entry name" value="HAD-like_hydrolase_sf"/>
</dbReference>
<evidence type="ECO:0008006" key="3">
    <source>
        <dbReference type="Google" id="ProtNLM"/>
    </source>
</evidence>
<name>A0A117MMN4_9ACTN</name>
<dbReference type="SFLD" id="SFLDG01129">
    <property type="entry name" value="C1.5:_HAD__Beta-PGM__Phosphata"/>
    <property type="match status" value="1"/>
</dbReference>
<comment type="caution">
    <text evidence="1">The sequence shown here is derived from an EMBL/GenBank/DDBJ whole genome shotgun (WGS) entry which is preliminary data.</text>
</comment>
<dbReference type="Proteomes" id="UP000053244">
    <property type="component" value="Unassembled WGS sequence"/>
</dbReference>
<keyword evidence="2" id="KW-1185">Reference proteome</keyword>
<dbReference type="Gene3D" id="3.40.50.1000">
    <property type="entry name" value="HAD superfamily/HAD-like"/>
    <property type="match status" value="1"/>
</dbReference>
<evidence type="ECO:0000313" key="1">
    <source>
        <dbReference type="EMBL" id="KUL25795.1"/>
    </source>
</evidence>
<evidence type="ECO:0000313" key="2">
    <source>
        <dbReference type="Proteomes" id="UP000053244"/>
    </source>
</evidence>
<dbReference type="SUPFAM" id="SSF56784">
    <property type="entry name" value="HAD-like"/>
    <property type="match status" value="1"/>
</dbReference>
<dbReference type="AlphaFoldDB" id="A0A117MMN4"/>
<dbReference type="OrthoDB" id="9795007at2"/>
<dbReference type="InterPro" id="IPR023214">
    <property type="entry name" value="HAD_sf"/>
</dbReference>
<dbReference type="InterPro" id="IPR023198">
    <property type="entry name" value="PGP-like_dom2"/>
</dbReference>
<accession>A0A117MMN4</accession>
<proteinExistence type="predicted"/>
<dbReference type="PANTHER" id="PTHR43434">
    <property type="entry name" value="PHOSPHOGLYCOLATE PHOSPHATASE"/>
    <property type="match status" value="1"/>
</dbReference>
<protein>
    <recommendedName>
        <fullName evidence="3">Haloacid dehalogenase</fullName>
    </recommendedName>
</protein>
<dbReference type="PANTHER" id="PTHR43434:SF1">
    <property type="entry name" value="PHOSPHOGLYCOLATE PHOSPHATASE"/>
    <property type="match status" value="1"/>
</dbReference>
<reference evidence="1 2" key="1">
    <citation type="submission" date="2015-10" db="EMBL/GenBank/DDBJ databases">
        <authorList>
            <person name="Gilbert D.G."/>
        </authorList>
    </citation>
    <scope>NUCLEOTIDE SEQUENCE [LARGE SCALE GENOMIC DNA]</scope>
    <source>
        <strain evidence="1 2">NRRL B-16712</strain>
    </source>
</reference>
<dbReference type="RefSeq" id="WP_067702815.1">
    <property type="nucleotide sequence ID" value="NZ_LLZH01000310.1"/>
</dbReference>
<dbReference type="SFLD" id="SFLDS00003">
    <property type="entry name" value="Haloacid_Dehalogenase"/>
    <property type="match status" value="1"/>
</dbReference>
<dbReference type="GO" id="GO:0006281">
    <property type="term" value="P:DNA repair"/>
    <property type="evidence" value="ECO:0007669"/>
    <property type="project" value="TreeGrafter"/>
</dbReference>
<dbReference type="EMBL" id="LLZH01000310">
    <property type="protein sequence ID" value="KUL25795.1"/>
    <property type="molecule type" value="Genomic_DNA"/>
</dbReference>
<dbReference type="GO" id="GO:0008967">
    <property type="term" value="F:phosphoglycolate phosphatase activity"/>
    <property type="evidence" value="ECO:0007669"/>
    <property type="project" value="TreeGrafter"/>
</dbReference>
<dbReference type="Gene3D" id="1.10.150.240">
    <property type="entry name" value="Putative phosphatase, domain 2"/>
    <property type="match status" value="1"/>
</dbReference>
<dbReference type="InterPro" id="IPR036412">
    <property type="entry name" value="HAD-like_sf"/>
</dbReference>
<dbReference type="InterPro" id="IPR041492">
    <property type="entry name" value="HAD_2"/>
</dbReference>